<evidence type="ECO:0000313" key="2">
    <source>
        <dbReference type="Proteomes" id="UP000182692"/>
    </source>
</evidence>
<reference evidence="1 2" key="1">
    <citation type="submission" date="2016-10" db="EMBL/GenBank/DDBJ databases">
        <authorList>
            <person name="de Groot N.N."/>
        </authorList>
    </citation>
    <scope>NUCLEOTIDE SEQUENCE [LARGE SCALE GENOMIC DNA]</scope>
    <source>
        <strain evidence="1 2">DSM 15893</strain>
    </source>
</reference>
<dbReference type="STRING" id="1121869.SAMN03084138_00560"/>
<organism evidence="1 2">
    <name type="scientific">Enterovibrio norvegicus DSM 15893</name>
    <dbReference type="NCBI Taxonomy" id="1121869"/>
    <lineage>
        <taxon>Bacteria</taxon>
        <taxon>Pseudomonadati</taxon>
        <taxon>Pseudomonadota</taxon>
        <taxon>Gammaproteobacteria</taxon>
        <taxon>Vibrionales</taxon>
        <taxon>Vibrionaceae</taxon>
        <taxon>Enterovibrio</taxon>
    </lineage>
</organism>
<sequence>MRLSPLIRVLDACWVYFFYGKGVEIIANGRGLYLKFFIRLER</sequence>
<accession>A0A1I5KBH3</accession>
<name>A0A1I5KBH3_9GAMM</name>
<dbReference type="EMBL" id="FOWR01000003">
    <property type="protein sequence ID" value="SFO82328.1"/>
    <property type="molecule type" value="Genomic_DNA"/>
</dbReference>
<dbReference type="Proteomes" id="UP000182692">
    <property type="component" value="Unassembled WGS sequence"/>
</dbReference>
<dbReference type="AlphaFoldDB" id="A0A1I5KBH3"/>
<evidence type="ECO:0000313" key="1">
    <source>
        <dbReference type="EMBL" id="SFO82328.1"/>
    </source>
</evidence>
<gene>
    <name evidence="1" type="ORF">SAMN03084138_00560</name>
</gene>
<protein>
    <submittedName>
        <fullName evidence="1">Uncharacterized protein</fullName>
    </submittedName>
</protein>
<proteinExistence type="predicted"/>